<dbReference type="PROSITE" id="PS00018">
    <property type="entry name" value="EF_HAND_1"/>
    <property type="match status" value="1"/>
</dbReference>
<dbReference type="Gene3D" id="4.10.1080.10">
    <property type="entry name" value="TSP type-3 repeat"/>
    <property type="match status" value="4"/>
</dbReference>
<accession>A0ABM7UZZ4</accession>
<feature type="compositionally biased region" description="Polar residues" evidence="5">
    <location>
        <begin position="1652"/>
        <end position="1663"/>
    </location>
</feature>
<evidence type="ECO:0000256" key="1">
    <source>
        <dbReference type="ARBA" id="ARBA00004613"/>
    </source>
</evidence>
<feature type="compositionally biased region" description="Basic and acidic residues" evidence="5">
    <location>
        <begin position="1843"/>
        <end position="1853"/>
    </location>
</feature>
<dbReference type="EMBL" id="AP025183">
    <property type="protein sequence ID" value="BDB52191.1"/>
    <property type="molecule type" value="Genomic_DNA"/>
</dbReference>
<dbReference type="CDD" id="cd00063">
    <property type="entry name" value="FN3"/>
    <property type="match status" value="2"/>
</dbReference>
<feature type="compositionally biased region" description="Polar residues" evidence="5">
    <location>
        <begin position="1625"/>
        <end position="1634"/>
    </location>
</feature>
<dbReference type="Pfam" id="PF18884">
    <property type="entry name" value="TSP3_bac"/>
    <property type="match status" value="24"/>
</dbReference>
<dbReference type="InterPro" id="IPR028974">
    <property type="entry name" value="TSP_type-3_rpt"/>
</dbReference>
<dbReference type="SUPFAM" id="SSF49265">
    <property type="entry name" value="Fibronectin type III"/>
    <property type="match status" value="1"/>
</dbReference>
<feature type="compositionally biased region" description="Polar residues" evidence="5">
    <location>
        <begin position="1174"/>
        <end position="1183"/>
    </location>
</feature>
<feature type="compositionally biased region" description="Polar residues" evidence="5">
    <location>
        <begin position="1731"/>
        <end position="1740"/>
    </location>
</feature>
<dbReference type="Pfam" id="PF13585">
    <property type="entry name" value="CHU_C"/>
    <property type="match status" value="1"/>
</dbReference>
<dbReference type="PANTHER" id="PTHR10199">
    <property type="entry name" value="THROMBOSPONDIN"/>
    <property type="match status" value="1"/>
</dbReference>
<dbReference type="Gene3D" id="2.60.40.1080">
    <property type="match status" value="1"/>
</dbReference>
<keyword evidence="3" id="KW-0732">Signal</keyword>
<dbReference type="NCBIfam" id="TIGR04131">
    <property type="entry name" value="Bac_Flav_CTERM"/>
    <property type="match status" value="1"/>
</dbReference>
<evidence type="ECO:0000256" key="4">
    <source>
        <dbReference type="ARBA" id="ARBA00022837"/>
    </source>
</evidence>
<evidence type="ECO:0000256" key="2">
    <source>
        <dbReference type="ARBA" id="ARBA00022525"/>
    </source>
</evidence>
<dbReference type="InterPro" id="IPR018247">
    <property type="entry name" value="EF_Hand_1_Ca_BS"/>
</dbReference>
<dbReference type="InterPro" id="IPR014756">
    <property type="entry name" value="Ig_E-set"/>
</dbReference>
<dbReference type="SUPFAM" id="SSF49373">
    <property type="entry name" value="Invasin/intimin cell-adhesion fragments"/>
    <property type="match status" value="1"/>
</dbReference>
<feature type="compositionally biased region" description="Polar residues" evidence="5">
    <location>
        <begin position="1832"/>
        <end position="1841"/>
    </location>
</feature>
<dbReference type="PROSITE" id="PS50853">
    <property type="entry name" value="FN3"/>
    <property type="match status" value="1"/>
</dbReference>
<dbReference type="InterPro" id="IPR013320">
    <property type="entry name" value="ConA-like_dom_sf"/>
</dbReference>
<dbReference type="SUPFAM" id="SSF103647">
    <property type="entry name" value="TSP type-3 repeat"/>
    <property type="match status" value="1"/>
</dbReference>
<dbReference type="SMART" id="SM00060">
    <property type="entry name" value="FN3"/>
    <property type="match status" value="3"/>
</dbReference>
<evidence type="ECO:0000313" key="7">
    <source>
        <dbReference type="EMBL" id="BDB52191.1"/>
    </source>
</evidence>
<dbReference type="Gene3D" id="2.60.40.10">
    <property type="entry name" value="Immunoglobulins"/>
    <property type="match status" value="4"/>
</dbReference>
<comment type="subcellular location">
    <subcellularLocation>
        <location evidence="1">Secreted</location>
    </subcellularLocation>
</comment>
<dbReference type="InterPro" id="IPR003367">
    <property type="entry name" value="Thrombospondin_3-like_rpt"/>
</dbReference>
<dbReference type="SMART" id="SM00635">
    <property type="entry name" value="BID_2"/>
    <property type="match status" value="1"/>
</dbReference>
<dbReference type="InterPro" id="IPR008964">
    <property type="entry name" value="Invasin/intimin_cell_adhesion"/>
</dbReference>
<feature type="compositionally biased region" description="Basic and acidic residues" evidence="5">
    <location>
        <begin position="1079"/>
        <end position="1089"/>
    </location>
</feature>
<evidence type="ECO:0000313" key="8">
    <source>
        <dbReference type="Proteomes" id="UP001319865"/>
    </source>
</evidence>
<protein>
    <recommendedName>
        <fullName evidence="6">Fibronectin type-III domain-containing protein</fullName>
    </recommendedName>
</protein>
<dbReference type="InterPro" id="IPR026341">
    <property type="entry name" value="T9SS_type_B"/>
</dbReference>
<dbReference type="InterPro" id="IPR059100">
    <property type="entry name" value="TSP3_bac"/>
</dbReference>
<dbReference type="InterPro" id="IPR003961">
    <property type="entry name" value="FN3_dom"/>
</dbReference>
<keyword evidence="2" id="KW-0964">Secreted</keyword>
<feature type="compositionally biased region" description="Polar residues" evidence="5">
    <location>
        <begin position="1067"/>
        <end position="1078"/>
    </location>
</feature>
<feature type="compositionally biased region" description="Polar residues" evidence="5">
    <location>
        <begin position="1571"/>
        <end position="1581"/>
    </location>
</feature>
<reference evidence="7 8" key="1">
    <citation type="journal article" date="2022" name="Int. J. Syst. Evol. Microbiol.">
        <title>Flavobacterium ammonificans sp. nov. and Flavobacterium ammoniigenes sp. nov., ammonifying bacteria isolated from surface river water.</title>
        <authorList>
            <person name="Watanabe K."/>
            <person name="Kitamura T."/>
            <person name="Ogata Y."/>
            <person name="Shindo C."/>
            <person name="Suda W."/>
        </authorList>
    </citation>
    <scope>NUCLEOTIDE SEQUENCE [LARGE SCALE GENOMIC DNA]</scope>
    <source>
        <strain evidence="7 8">GENT11</strain>
    </source>
</reference>
<feature type="region of interest" description="Disordered" evidence="5">
    <location>
        <begin position="1310"/>
        <end position="1483"/>
    </location>
</feature>
<dbReference type="SUPFAM" id="SSF81296">
    <property type="entry name" value="E set domains"/>
    <property type="match status" value="1"/>
</dbReference>
<evidence type="ECO:0000256" key="5">
    <source>
        <dbReference type="SAM" id="MobiDB-lite"/>
    </source>
</evidence>
<evidence type="ECO:0000259" key="6">
    <source>
        <dbReference type="PROSITE" id="PS50853"/>
    </source>
</evidence>
<dbReference type="SUPFAM" id="SSF49313">
    <property type="entry name" value="Cadherin-like"/>
    <property type="match status" value="1"/>
</dbReference>
<sequence>MKKLLFSKGKFQNLYLLFIIFATTFSHGQNLNYSMTWYNVSGSYAGNSFTNQPLTLTFLNVASNRVTPWSISPSNLEVVFFNGQDVKVTLGNILNNASLDNLAGNSVSVMATPNDIWIGAVAFSRYNSDRGKIGGFSPNPATNSKLITAWSSNASNATIFSDYSNNTFRINGSFLLINSTSSSTGRWVSFTGSVPQAPTSLVATPGNGQLEIAFTPGSDGGSSITNYEYTINGGSTWVALNPVDTTSPVTISGLTNGTSYTVSLRALNILGASIGSASVTSTPVTVPSAPTNLIATRGNGELSISFTPGNNGGSAITNYEYTTNGGTTWIPLNPVDSASPVTIPGLTNGLAYTVALRAVNALGFSVSSATVNSTPPTISSFTPTSGAIGSPVVITGTDFTGATTVSFNGTNATSFTVNSATQITARIPVGATTGAISVTTPGGTVTSTTNITIGGEVLLEYPFNNSLAPSIGTGSATITSPGTTTILGANSVCTDTDWNSIVRTAAIPLSSFNANAFQFDVDFSLPSLPSTTSFLLNSSNSGRDFGVKVSNLGRLSVFYRTTFLQDIDSQFTNVQLVPNTNYNLSVQFIANTIRMRLNGNLVLVVDVADGLAVPSNPSFIFGDGFAARLPMSACIDNFRFIKDPLPFPFTDQLVISPTAFSSFEACVNRPSAAQTFSVSGTNLSNNSVVIRAPNRIYEISQNGTSFSTNPITLTASAGTLNPTTIHVRVISNPTAAVLSPTLDRILNIEVGSSNPLYRKSYILQGNISAQSPTISGSNSVMAGDSSTLTATTTPANSNVWVSSNTAVASISNTGVVTGISPGSTTITYTNASGCTATQTITVVTGTTQPPVLNSPAANTTGATTLNINYSLPEIPLAGSVRLTFTPTAGGAPIVWTMTNTTSVSFSHVVGTNPLTVNPNNVVAGGTLSFTTYNLTLSYQDANGNPVAQVTNANIQTLAPPSISFVSTTHNAVVNRAISLATINSGGAATFTIVPALPTGVVLNSSTGLISGTPTAIMSSRLYTVTATNAAGSGSATFTLFIDSDLDNDGIGDTTDPDIDGDGVPNTVEIQEGTSPTNPNDKKDTDRDGVPDYVELQQGTNPTNPNDARDTDGDGVPDYVEIQQGTNTTNPGDVKDTDGDGVPDYVEVQQGTNPTNPGDVKDTDGDGIADYIEIQQGTNPNTPGDSLLDTDGDGVPDYIEILQGTNPNAPGDQLIDTDGDGVPDYVEVQQGTNPTNPGDLKDTDGDGVPDYVEAQQGTNPNLPGDVKDTDGDGIVDYIEVQQGTNPNAPGDSLLDTDGDGVPDYIEILQGTNPNAPGDQLIDTDGDGVPDYVEVQQGTNPNNPNDARDRDGDGVPDYVEIQQGTNPTNPGDVKDTDGDGIADYIEVQQGTNPNAPGDQLIDTDGDGVPDYIEILQGTNPNAPGDQLIDTDGDGVPDYVEVQQGTNPNHPNDARDRDGDGVPDYVEIQQGTNPTNPGDVKDTDGDGIADYIEVQQGTNPNAPGDQLIDTDGDGVPDYIEILQGTNPNAPGDQLIDTDGDGVPDFVEVQQGTSPNLPGDTVDTDGDGIPNYVEIQQGTNPNTPGDQVIDTDGDGVPDYVEVQQGTNPNLPGDGRDTDGDGIPDYVENLQGTNPNTPGDSLIDTDGDGVPDYVEVQQGSDPNNPNDSIDTDGDGVPDYVEVQQGTNPNAPSDARDTDGDGTPDFIEQQEGTNPNNPFDFKDDDGDGISNYEEGYNFQNPNQSIDTDGDGIADYRDSDSDGDTILDVNDAFPLDKNEWKDTDGDGRGDNADTDDDNDGILDVCDVDVNGDGIPDNGVDMDGDGIIDSCDPDRDGDGVNNTSDNCPDTPNRDQADRDRDGLGNVCDTIELNVMEGLTPNGDGINDTWVIYNIENHPGSIVRVYNTNGKQVFYSANYKNDWNGNYQGSSEMLPVGSYMFQIDLDGDGTIDSQGWMYISK</sequence>
<dbReference type="CDD" id="cd00102">
    <property type="entry name" value="IPT"/>
    <property type="match status" value="1"/>
</dbReference>
<keyword evidence="8" id="KW-1185">Reference proteome</keyword>
<feature type="compositionally biased region" description="Polar residues" evidence="5">
    <location>
        <begin position="1096"/>
        <end position="1105"/>
    </location>
</feature>
<feature type="compositionally biased region" description="Acidic residues" evidence="5">
    <location>
        <begin position="1050"/>
        <end position="1060"/>
    </location>
</feature>
<dbReference type="InterPro" id="IPR003343">
    <property type="entry name" value="Big_2"/>
</dbReference>
<evidence type="ECO:0000256" key="3">
    <source>
        <dbReference type="ARBA" id="ARBA00022729"/>
    </source>
</evidence>
<dbReference type="SUPFAM" id="SSF49899">
    <property type="entry name" value="Concanavalin A-like lectins/glucanases"/>
    <property type="match status" value="1"/>
</dbReference>
<dbReference type="InterPro" id="IPR036116">
    <property type="entry name" value="FN3_sf"/>
</dbReference>
<reference evidence="7 8" key="2">
    <citation type="journal article" date="2022" name="Microorganisms">
        <title>Complete Genome Sequences of Two Flavobacterium ammonificans Strains and a Flavobacterium ammoniigenes Strain of Ammonifying Bacterioplankton Isolated from Surface River Water.</title>
        <authorList>
            <person name="Suda W."/>
            <person name="Ogata Y."/>
            <person name="Shindo C."/>
            <person name="Watanabe K."/>
        </authorList>
    </citation>
    <scope>NUCLEOTIDE SEQUENCE [LARGE SCALE GENOMIC DNA]</scope>
    <source>
        <strain evidence="7 8">GENT11</strain>
    </source>
</reference>
<feature type="region of interest" description="Disordered" evidence="5">
    <location>
        <begin position="1805"/>
        <end position="1853"/>
    </location>
</feature>
<proteinExistence type="predicted"/>
<dbReference type="PANTHER" id="PTHR10199:SF119">
    <property type="entry name" value="RE20510P"/>
    <property type="match status" value="1"/>
</dbReference>
<dbReference type="Pfam" id="PF05345">
    <property type="entry name" value="He_PIG"/>
    <property type="match status" value="1"/>
</dbReference>
<dbReference type="Pfam" id="PF02368">
    <property type="entry name" value="Big_2"/>
    <property type="match status" value="1"/>
</dbReference>
<organism evidence="7 8">
    <name type="scientific">Flavobacterium ammonificans</name>
    <dbReference type="NCBI Taxonomy" id="1751056"/>
    <lineage>
        <taxon>Bacteria</taxon>
        <taxon>Pseudomonadati</taxon>
        <taxon>Bacteroidota</taxon>
        <taxon>Flavobacteriia</taxon>
        <taxon>Flavobacteriales</taxon>
        <taxon>Flavobacteriaceae</taxon>
        <taxon>Flavobacterium</taxon>
    </lineage>
</organism>
<dbReference type="InterPro" id="IPR015919">
    <property type="entry name" value="Cadherin-like_sf"/>
</dbReference>
<feature type="domain" description="Fibronectin type-III" evidence="6">
    <location>
        <begin position="194"/>
        <end position="289"/>
    </location>
</feature>
<feature type="region of interest" description="Disordered" evidence="5">
    <location>
        <begin position="1571"/>
        <end position="1793"/>
    </location>
</feature>
<dbReference type="Pfam" id="PF02412">
    <property type="entry name" value="TSP_3"/>
    <property type="match status" value="2"/>
</dbReference>
<feature type="compositionally biased region" description="Basic and acidic residues" evidence="5">
    <location>
        <begin position="1767"/>
        <end position="1784"/>
    </location>
</feature>
<gene>
    <name evidence="7" type="ORF">GENT11_05030</name>
</gene>
<dbReference type="Proteomes" id="UP001319865">
    <property type="component" value="Chromosome"/>
</dbReference>
<feature type="region of interest" description="Disordered" evidence="5">
    <location>
        <begin position="1050"/>
        <end position="1270"/>
    </location>
</feature>
<keyword evidence="4" id="KW-0106">Calcium</keyword>
<name>A0ABM7UZZ4_9FLAO</name>
<dbReference type="InterPro" id="IPR013783">
    <property type="entry name" value="Ig-like_fold"/>
</dbReference>